<keyword evidence="1" id="KW-0175">Coiled coil</keyword>
<organism evidence="2 3">
    <name type="scientific">Nostoc cf. commune SO-36</name>
    <dbReference type="NCBI Taxonomy" id="449208"/>
    <lineage>
        <taxon>Bacteria</taxon>
        <taxon>Bacillati</taxon>
        <taxon>Cyanobacteriota</taxon>
        <taxon>Cyanophyceae</taxon>
        <taxon>Nostocales</taxon>
        <taxon>Nostocaceae</taxon>
        <taxon>Nostoc</taxon>
    </lineage>
</organism>
<protein>
    <submittedName>
        <fullName evidence="2">Uncharacterized protein</fullName>
    </submittedName>
</protein>
<accession>A0ABN6Q2L1</accession>
<sequence>MAQIKTAGLGDVWADFKAYSTDLQNYLQYNLSDNLKPVETESQIALNTDKGELNIPNPIAAGKQIRNQLTNPSAPYDSKSNRFENNSAVWGNSVSNELNRVITRGVAVGILGKNGQDRTKTKLENTERNLENLVNKTEELDQRSDNLLSTIVSQVSNAANPADKAISTLAELLGTSQLQTLKIQQEQAKCS</sequence>
<dbReference type="Proteomes" id="UP001055453">
    <property type="component" value="Chromosome"/>
</dbReference>
<evidence type="ECO:0000313" key="2">
    <source>
        <dbReference type="EMBL" id="BDI17503.1"/>
    </source>
</evidence>
<feature type="coiled-coil region" evidence="1">
    <location>
        <begin position="116"/>
        <end position="150"/>
    </location>
</feature>
<evidence type="ECO:0000313" key="3">
    <source>
        <dbReference type="Proteomes" id="UP001055453"/>
    </source>
</evidence>
<gene>
    <name evidence="2" type="ORF">ANSO36C_33050</name>
</gene>
<dbReference type="EMBL" id="AP025732">
    <property type="protein sequence ID" value="BDI17503.1"/>
    <property type="molecule type" value="Genomic_DNA"/>
</dbReference>
<proteinExistence type="predicted"/>
<reference evidence="2" key="1">
    <citation type="submission" date="2022-04" db="EMBL/GenBank/DDBJ databases">
        <title>Complete genome sequence of a cyanobacterium, Nostoc sp. SO-36, isolated in Antarctica.</title>
        <authorList>
            <person name="Kanesaki Y."/>
            <person name="Effendi D."/>
            <person name="Sakamoto T."/>
            <person name="Ohtani S."/>
            <person name="Awai K."/>
        </authorList>
    </citation>
    <scope>NUCLEOTIDE SEQUENCE</scope>
    <source>
        <strain evidence="2">SO-36</strain>
    </source>
</reference>
<evidence type="ECO:0000256" key="1">
    <source>
        <dbReference type="SAM" id="Coils"/>
    </source>
</evidence>
<keyword evidence="3" id="KW-1185">Reference proteome</keyword>
<name>A0ABN6Q2L1_NOSCO</name>